<protein>
    <submittedName>
        <fullName evidence="3">Uncharacterized protein LOC129921843 isoform X1</fullName>
    </submittedName>
</protein>
<dbReference type="OrthoDB" id="6459050at2759"/>
<dbReference type="AlphaFoldDB" id="A0A9W2YE63"/>
<reference evidence="3" key="1">
    <citation type="submission" date="2025-08" db="UniProtKB">
        <authorList>
            <consortium name="RefSeq"/>
        </authorList>
    </citation>
    <scope>IDENTIFICATION</scope>
</reference>
<evidence type="ECO:0000313" key="2">
    <source>
        <dbReference type="Proteomes" id="UP001165740"/>
    </source>
</evidence>
<evidence type="ECO:0000313" key="3">
    <source>
        <dbReference type="RefSeq" id="XP_055860971.1"/>
    </source>
</evidence>
<sequence length="287" mass="31449">MLSSVLDTAGSEAATTQPASAAERKIILTAITNADNTNKRLPEDFIYVMMNSMELTTMVCLLCCPHCFDKKLTMCITQSKGMAHLIKIKCLNCETYLWPDWTSKKSNNVHLDINVRAVAALKESGILHSKFDRFCGLMSMPCMHRNTYNNLANIVNTAIIEAGEECMIRASAVVHGRNISQPLTTDDRISSTGCPVITVSFDGTWHKRATHLIQELAVIDFDTGLVIDTEVLSNYCCVCDSNSAELNFDASKHMCQKNFSGSANAMEAAAASKICSHSVASENLFMA</sequence>
<dbReference type="GeneID" id="129921843"/>
<accession>A0A9W2YE63</accession>
<evidence type="ECO:0000259" key="1">
    <source>
        <dbReference type="Pfam" id="PF20700"/>
    </source>
</evidence>
<dbReference type="OMA" id="MEVCEDT"/>
<keyword evidence="2" id="KW-1185">Reference proteome</keyword>
<dbReference type="Pfam" id="PF20700">
    <property type="entry name" value="Mutator"/>
    <property type="match status" value="1"/>
</dbReference>
<name>A0A9W2YE63_BIOGL</name>
<proteinExistence type="predicted"/>
<dbReference type="InterPro" id="IPR049012">
    <property type="entry name" value="Mutator_transp_dom"/>
</dbReference>
<organism evidence="2 3">
    <name type="scientific">Biomphalaria glabrata</name>
    <name type="common">Bloodfluke planorb</name>
    <name type="synonym">Freshwater snail</name>
    <dbReference type="NCBI Taxonomy" id="6526"/>
    <lineage>
        <taxon>Eukaryota</taxon>
        <taxon>Metazoa</taxon>
        <taxon>Spiralia</taxon>
        <taxon>Lophotrochozoa</taxon>
        <taxon>Mollusca</taxon>
        <taxon>Gastropoda</taxon>
        <taxon>Heterobranchia</taxon>
        <taxon>Euthyneura</taxon>
        <taxon>Panpulmonata</taxon>
        <taxon>Hygrophila</taxon>
        <taxon>Lymnaeoidea</taxon>
        <taxon>Planorbidae</taxon>
        <taxon>Biomphalaria</taxon>
    </lineage>
</organism>
<feature type="domain" description="Mutator-like transposase" evidence="1">
    <location>
        <begin position="64"/>
        <end position="283"/>
    </location>
</feature>
<gene>
    <name evidence="3" type="primary">LOC129921843</name>
</gene>
<dbReference type="RefSeq" id="XP_055860971.1">
    <property type="nucleotide sequence ID" value="XM_056004996.1"/>
</dbReference>
<dbReference type="Proteomes" id="UP001165740">
    <property type="component" value="Chromosome 11"/>
</dbReference>